<dbReference type="AlphaFoldDB" id="A0A2I8VL36"/>
<dbReference type="InterPro" id="IPR044643">
    <property type="entry name" value="TrpF_fam"/>
</dbReference>
<evidence type="ECO:0000256" key="8">
    <source>
        <dbReference type="HAMAP-Rule" id="MF_00135"/>
    </source>
</evidence>
<name>A0A2I8VL36_9EURY</name>
<keyword evidence="4 8" id="KW-0028">Amino-acid biosynthesis</keyword>
<evidence type="ECO:0000256" key="6">
    <source>
        <dbReference type="ARBA" id="ARBA00023141"/>
    </source>
</evidence>
<evidence type="ECO:0000313" key="10">
    <source>
        <dbReference type="EMBL" id="AUV82605.1"/>
    </source>
</evidence>
<dbReference type="Gene3D" id="3.20.20.70">
    <property type="entry name" value="Aldolase class I"/>
    <property type="match status" value="1"/>
</dbReference>
<feature type="domain" description="N-(5'phosphoribosyl) anthranilate isomerase (PRAI)" evidence="9">
    <location>
        <begin position="4"/>
        <end position="205"/>
    </location>
</feature>
<evidence type="ECO:0000256" key="2">
    <source>
        <dbReference type="ARBA" id="ARBA00004664"/>
    </source>
</evidence>
<dbReference type="RefSeq" id="WP_103426294.1">
    <property type="nucleotide sequence ID" value="NZ_CP026309.1"/>
</dbReference>
<keyword evidence="6 8" id="KW-0057">Aromatic amino acid biosynthesis</keyword>
<evidence type="ECO:0000256" key="4">
    <source>
        <dbReference type="ARBA" id="ARBA00022605"/>
    </source>
</evidence>
<dbReference type="PANTHER" id="PTHR42894">
    <property type="entry name" value="N-(5'-PHOSPHORIBOSYL)ANTHRANILATE ISOMERASE"/>
    <property type="match status" value="1"/>
</dbReference>
<evidence type="ECO:0000256" key="7">
    <source>
        <dbReference type="ARBA" id="ARBA00023235"/>
    </source>
</evidence>
<dbReference type="EMBL" id="CP026309">
    <property type="protein sequence ID" value="AUV82605.1"/>
    <property type="molecule type" value="Genomic_DNA"/>
</dbReference>
<dbReference type="OrthoDB" id="27513at2157"/>
<keyword evidence="7 8" id="KW-0413">Isomerase</keyword>
<evidence type="ECO:0000259" key="9">
    <source>
        <dbReference type="Pfam" id="PF00697"/>
    </source>
</evidence>
<evidence type="ECO:0000256" key="3">
    <source>
        <dbReference type="ARBA" id="ARBA00007571"/>
    </source>
</evidence>
<dbReference type="SUPFAM" id="SSF51366">
    <property type="entry name" value="Ribulose-phoshate binding barrel"/>
    <property type="match status" value="1"/>
</dbReference>
<keyword evidence="11" id="KW-1185">Reference proteome</keyword>
<dbReference type="CDD" id="cd00405">
    <property type="entry name" value="PRAI"/>
    <property type="match status" value="1"/>
</dbReference>
<keyword evidence="5 8" id="KW-0822">Tryptophan biosynthesis</keyword>
<dbReference type="InterPro" id="IPR011060">
    <property type="entry name" value="RibuloseP-bd_barrel"/>
</dbReference>
<gene>
    <name evidence="8" type="primary">trpF</name>
    <name evidence="10" type="ORF">C2R22_13940</name>
</gene>
<reference evidence="10 11" key="1">
    <citation type="submission" date="2018-01" db="EMBL/GenBank/DDBJ databases">
        <title>Complete genome sequence of Salinigranum rubrum GX10T, an extremely halophilic archaeon isolated from a marine solar saltern.</title>
        <authorList>
            <person name="Han S."/>
        </authorList>
    </citation>
    <scope>NUCLEOTIDE SEQUENCE [LARGE SCALE GENOMIC DNA]</scope>
    <source>
        <strain evidence="10 11">GX10</strain>
    </source>
</reference>
<dbReference type="Proteomes" id="UP000236584">
    <property type="component" value="Chromosome"/>
</dbReference>
<comment type="similarity">
    <text evidence="3 8">Belongs to the TrpF family.</text>
</comment>
<evidence type="ECO:0000256" key="5">
    <source>
        <dbReference type="ARBA" id="ARBA00022822"/>
    </source>
</evidence>
<dbReference type="InterPro" id="IPR001240">
    <property type="entry name" value="PRAI_dom"/>
</dbReference>
<dbReference type="UniPathway" id="UPA00035">
    <property type="reaction ID" value="UER00042"/>
</dbReference>
<dbReference type="Pfam" id="PF00697">
    <property type="entry name" value="PRAI"/>
    <property type="match status" value="1"/>
</dbReference>
<accession>A0A2I8VL36</accession>
<proteinExistence type="inferred from homology"/>
<dbReference type="GO" id="GO:0004640">
    <property type="term" value="F:phosphoribosylanthranilate isomerase activity"/>
    <property type="evidence" value="ECO:0007669"/>
    <property type="project" value="UniProtKB-UniRule"/>
</dbReference>
<sequence length="220" mass="22887">MTRVKVCGVTSEDDLETVVGAGADAVGFIADVPVETPREVDSGTAADLVAAAPPFVTTTLVLMPESPSHAVTLARTIQPDVLQLHCDFDREELQFVRAESSTKVVVTVDASEGDRARGLDDVVDALLVDSTTDEGAGGTGETHDWEATRALAADLDSPVVLAGGLTPENVTEAVRTAAPYGVDVASGVESEGGTKDPAAVRRFVRAVRRVDAEDESEVTA</sequence>
<dbReference type="KEGG" id="srub:C2R22_13940"/>
<dbReference type="GeneID" id="35593213"/>
<dbReference type="InterPro" id="IPR013785">
    <property type="entry name" value="Aldolase_TIM"/>
</dbReference>
<protein>
    <recommendedName>
        <fullName evidence="8">N-(5'-phosphoribosyl)anthranilate isomerase</fullName>
        <shortName evidence="8">PRAI</shortName>
        <ecNumber evidence="8">5.3.1.24</ecNumber>
    </recommendedName>
</protein>
<organism evidence="10 11">
    <name type="scientific">Salinigranum rubrum</name>
    <dbReference type="NCBI Taxonomy" id="755307"/>
    <lineage>
        <taxon>Archaea</taxon>
        <taxon>Methanobacteriati</taxon>
        <taxon>Methanobacteriota</taxon>
        <taxon>Stenosarchaea group</taxon>
        <taxon>Halobacteria</taxon>
        <taxon>Halobacteriales</taxon>
        <taxon>Haloferacaceae</taxon>
        <taxon>Salinigranum</taxon>
    </lineage>
</organism>
<evidence type="ECO:0000313" key="11">
    <source>
        <dbReference type="Proteomes" id="UP000236584"/>
    </source>
</evidence>
<evidence type="ECO:0000256" key="1">
    <source>
        <dbReference type="ARBA" id="ARBA00001164"/>
    </source>
</evidence>
<dbReference type="HAMAP" id="MF_00135">
    <property type="entry name" value="PRAI"/>
    <property type="match status" value="1"/>
</dbReference>
<dbReference type="PANTHER" id="PTHR42894:SF1">
    <property type="entry name" value="N-(5'-PHOSPHORIBOSYL)ANTHRANILATE ISOMERASE"/>
    <property type="match status" value="1"/>
</dbReference>
<comment type="catalytic activity">
    <reaction evidence="1 8">
        <text>N-(5-phospho-beta-D-ribosyl)anthranilate = 1-(2-carboxyphenylamino)-1-deoxy-D-ribulose 5-phosphate</text>
        <dbReference type="Rhea" id="RHEA:21540"/>
        <dbReference type="ChEBI" id="CHEBI:18277"/>
        <dbReference type="ChEBI" id="CHEBI:58613"/>
        <dbReference type="EC" id="5.3.1.24"/>
    </reaction>
</comment>
<comment type="pathway">
    <text evidence="2 8">Amino-acid biosynthesis; L-tryptophan biosynthesis; L-tryptophan from chorismate: step 3/5.</text>
</comment>
<dbReference type="EC" id="5.3.1.24" evidence="8"/>
<dbReference type="GO" id="GO:0000162">
    <property type="term" value="P:L-tryptophan biosynthetic process"/>
    <property type="evidence" value="ECO:0007669"/>
    <property type="project" value="UniProtKB-UniRule"/>
</dbReference>